<feature type="compositionally biased region" description="Polar residues" evidence="1">
    <location>
        <begin position="353"/>
        <end position="367"/>
    </location>
</feature>
<name>A0AAD9KWY1_RIDPI</name>
<feature type="compositionally biased region" description="Polar residues" evidence="1">
    <location>
        <begin position="386"/>
        <end position="404"/>
    </location>
</feature>
<dbReference type="AlphaFoldDB" id="A0AAD9KWY1"/>
<feature type="compositionally biased region" description="Polar residues" evidence="1">
    <location>
        <begin position="330"/>
        <end position="345"/>
    </location>
</feature>
<proteinExistence type="predicted"/>
<feature type="compositionally biased region" description="Basic and acidic residues" evidence="1">
    <location>
        <begin position="426"/>
        <end position="466"/>
    </location>
</feature>
<organism evidence="2 3">
    <name type="scientific">Ridgeia piscesae</name>
    <name type="common">Tubeworm</name>
    <dbReference type="NCBI Taxonomy" id="27915"/>
    <lineage>
        <taxon>Eukaryota</taxon>
        <taxon>Metazoa</taxon>
        <taxon>Spiralia</taxon>
        <taxon>Lophotrochozoa</taxon>
        <taxon>Annelida</taxon>
        <taxon>Polychaeta</taxon>
        <taxon>Sedentaria</taxon>
        <taxon>Canalipalpata</taxon>
        <taxon>Sabellida</taxon>
        <taxon>Siboglinidae</taxon>
        <taxon>Ridgeia</taxon>
    </lineage>
</organism>
<dbReference type="Proteomes" id="UP001209878">
    <property type="component" value="Unassembled WGS sequence"/>
</dbReference>
<feature type="compositionally biased region" description="Basic and acidic residues" evidence="1">
    <location>
        <begin position="368"/>
        <end position="384"/>
    </location>
</feature>
<feature type="compositionally biased region" description="Polar residues" evidence="1">
    <location>
        <begin position="411"/>
        <end position="424"/>
    </location>
</feature>
<sequence length="582" mass="63415">MQLQPPTTFSFSFSQALVTPMMSVPRAAVSETHILSLSRMTATVKPAPSDSELVMKCRSPALGGVAIRNDDVGDANRNTNQSCRGMDASRQTGEVVVSPVEIVIENMESDLEVVSGYDRVDNRCSKSHQFTESDHRLDAMNNNGVKATNVGTKIPYIDSDGDNEFQVNKGKRRRDPEKAECDSASRISAVGRVVNGTTCNTKADNKVPGSSEKETPLNSRVAETLLELFAKVKTRKNSLTETNGDVKADLLNSVSMQDEGVSSAQVIHTQEEQHFVVSYAQSNGKAELNHEAYQGENTNGNADGHSKHTSGRSVPGDYHCISLDLVDGTSGQDSTSAASGQTTSDLGPGDELQQCSRLNNSDMNSKPTSDDNRLEHSDSTHEQHMGPNSCTSGEIAQPIMSSARQRVRPQSLEQRPDMTTNAHQTLEPDHSSTEQTSELDKSSTEQTLEPDHSSTREVLKPNHTDTEQTTDLSDSTPSINRSVSEPAPVERDHLTIDPPDLSFSMLKSTLELPGQVRLRSHSGSWSRDRRSSLTTLSCFIRDGEPLLLHNYLEGVGDLSVTDGAQEGESEVMVSYSYFHPFS</sequence>
<feature type="region of interest" description="Disordered" evidence="1">
    <location>
        <begin position="294"/>
        <end position="315"/>
    </location>
</feature>
<evidence type="ECO:0000256" key="1">
    <source>
        <dbReference type="SAM" id="MobiDB-lite"/>
    </source>
</evidence>
<feature type="region of interest" description="Disordered" evidence="1">
    <location>
        <begin position="330"/>
        <end position="496"/>
    </location>
</feature>
<reference evidence="2" key="1">
    <citation type="journal article" date="2023" name="Mol. Biol. Evol.">
        <title>Third-Generation Sequencing Reveals the Adaptive Role of the Epigenome in Three Deep-Sea Polychaetes.</title>
        <authorList>
            <person name="Perez M."/>
            <person name="Aroh O."/>
            <person name="Sun Y."/>
            <person name="Lan Y."/>
            <person name="Juniper S.K."/>
            <person name="Young C.R."/>
            <person name="Angers B."/>
            <person name="Qian P.Y."/>
        </authorList>
    </citation>
    <scope>NUCLEOTIDE SEQUENCE</scope>
    <source>
        <strain evidence="2">R07B-5</strain>
    </source>
</reference>
<keyword evidence="3" id="KW-1185">Reference proteome</keyword>
<comment type="caution">
    <text evidence="2">The sequence shown here is derived from an EMBL/GenBank/DDBJ whole genome shotgun (WGS) entry which is preliminary data.</text>
</comment>
<dbReference type="EMBL" id="JAODUO010000515">
    <property type="protein sequence ID" value="KAK2179082.1"/>
    <property type="molecule type" value="Genomic_DNA"/>
</dbReference>
<evidence type="ECO:0000313" key="2">
    <source>
        <dbReference type="EMBL" id="KAK2179082.1"/>
    </source>
</evidence>
<feature type="compositionally biased region" description="Polar residues" evidence="1">
    <location>
        <begin position="467"/>
        <end position="483"/>
    </location>
</feature>
<accession>A0AAD9KWY1</accession>
<gene>
    <name evidence="2" type="ORF">NP493_515g01013</name>
</gene>
<evidence type="ECO:0000313" key="3">
    <source>
        <dbReference type="Proteomes" id="UP001209878"/>
    </source>
</evidence>
<protein>
    <submittedName>
        <fullName evidence="2">Uncharacterized protein</fullName>
    </submittedName>
</protein>